<evidence type="ECO:0000313" key="1">
    <source>
        <dbReference type="EMBL" id="KAB1437437.1"/>
    </source>
</evidence>
<dbReference type="Proteomes" id="UP000461768">
    <property type="component" value="Unassembled WGS sequence"/>
</dbReference>
<dbReference type="AlphaFoldDB" id="A0A7V7QIT1"/>
<proteinExistence type="predicted"/>
<sequence length="542" mass="62661">MKRYMEHIIRSAEARVDHFLTVQVKDKTKMDYGAMKGEIYEAKPTIYAMSEAAAVYCNASSRYFHDTTLKNAMNLALDFIAKAQRENGSFDYPSCNFNSAPDTSFCFKRLIAGYRVILKYEPEEVELLGKYKTILVRSLNALVEGGFHTPNHRWGITAALMQGVNLVDDADFQEKLTLRAKQFLAEGIDGDEEGEYAERSTGNYNAVVNNAMMAMYEESKDEYYLGFVERNLKMMMYYYEPDGTIFTQNSTRQDQGKAAYPNQYFYQYLYMATKLQDPLFGNAAHKIIKDNQERGELAPPCLYTIMLHKEMEEYEFSGYGFLDSYRKHFKEAGVMRVKNDTFGYSLLKGKSAFAFMKFKDTLIYLKIGESYCDIRNFIPQKFEVKDKEYKLSSVAKGWYFLPFKDKQDTTDWWKMDHSKRELQISSELKVEVTIKELENGLEFKVNSIGLDMLPLRVEICIPTGAIIEHDTFYMKAEKGSGMVLRDGYVTMHHNDQTIKIGPGYGTHEFGGHYSGEEFNESGYTIYLNDYTPYERTFTITCE</sequence>
<reference evidence="1 2" key="2">
    <citation type="submission" date="2020-02" db="EMBL/GenBank/DDBJ databases">
        <title>Candidatus Galacturonibacter soehngenii shows hetero-acetogenic catabolism of galacturonic acid but lacks a canonical carbon monoxide dehydrogenase/acetyl-CoA synthase complex.</title>
        <authorList>
            <person name="Diender M."/>
            <person name="Stouten G.R."/>
            <person name="Petersen J.F."/>
            <person name="Nielsen P.H."/>
            <person name="Dueholm M.S."/>
            <person name="Pronk J.T."/>
            <person name="Van Loosdrecht M.C.M."/>
        </authorList>
    </citation>
    <scope>NUCLEOTIDE SEQUENCE [LARGE SCALE GENOMIC DNA]</scope>
    <source>
        <strain evidence="1">GalUA</strain>
    </source>
</reference>
<keyword evidence="2" id="KW-1185">Reference proteome</keyword>
<name>A0A7V7QIT1_9FIRM</name>
<evidence type="ECO:0008006" key="3">
    <source>
        <dbReference type="Google" id="ProtNLM"/>
    </source>
</evidence>
<evidence type="ECO:0000313" key="2">
    <source>
        <dbReference type="Proteomes" id="UP000461768"/>
    </source>
</evidence>
<dbReference type="OrthoDB" id="1290722at2"/>
<dbReference type="EMBL" id="WAGX01000005">
    <property type="protein sequence ID" value="KAB1437437.1"/>
    <property type="molecule type" value="Genomic_DNA"/>
</dbReference>
<dbReference type="RefSeq" id="WP_151143795.1">
    <property type="nucleotide sequence ID" value="NZ_WAGX01000005.1"/>
</dbReference>
<reference evidence="1 2" key="1">
    <citation type="submission" date="2019-09" db="EMBL/GenBank/DDBJ databases">
        <authorList>
            <person name="Valk L.C."/>
        </authorList>
    </citation>
    <scope>NUCLEOTIDE SEQUENCE [LARGE SCALE GENOMIC DNA]</scope>
    <source>
        <strain evidence="1">GalUA</strain>
    </source>
</reference>
<protein>
    <recommendedName>
        <fullName evidence="3">Heparinase II/III-like protein</fullName>
    </recommendedName>
</protein>
<comment type="caution">
    <text evidence="1">The sequence shown here is derived from an EMBL/GenBank/DDBJ whole genome shotgun (WGS) entry which is preliminary data.</text>
</comment>
<gene>
    <name evidence="1" type="ORF">F7O84_07445</name>
</gene>
<organism evidence="1 2">
    <name type="scientific">Candidatus Galacturonatibacter soehngenii</name>
    <dbReference type="NCBI Taxonomy" id="2307010"/>
    <lineage>
        <taxon>Bacteria</taxon>
        <taxon>Bacillati</taxon>
        <taxon>Bacillota</taxon>
        <taxon>Clostridia</taxon>
        <taxon>Lachnospirales</taxon>
        <taxon>Lachnospiraceae</taxon>
        <taxon>Candidatus Galacturonatibacter</taxon>
    </lineage>
</organism>
<accession>A0A7V7QIT1</accession>